<organism evidence="1">
    <name type="scientific">Alloyangia mangrovi</name>
    <dbReference type="NCBI Taxonomy" id="1779329"/>
    <lineage>
        <taxon>Bacteria</taxon>
        <taxon>Pseudomonadati</taxon>
        <taxon>Pseudomonadota</taxon>
        <taxon>Alphaproteobacteria</taxon>
        <taxon>Rhodobacterales</taxon>
        <taxon>Roseobacteraceae</taxon>
        <taxon>Alloyangia</taxon>
    </lineage>
</organism>
<reference evidence="1" key="1">
    <citation type="submission" date="2017-09" db="EMBL/GenBank/DDBJ databases">
        <title>Yangia sp. SAOS 153D whole genome sequencing.</title>
        <authorList>
            <person name="Verma A."/>
            <person name="Krishnamurthi S."/>
        </authorList>
    </citation>
    <scope>NUCLEOTIDE SEQUENCE [LARGE SCALE GENOMIC DNA]</scope>
    <source>
        <strain evidence="1">SAOS 153D</strain>
    </source>
</reference>
<gene>
    <name evidence="1" type="ORF">CLG85_04475</name>
</gene>
<dbReference type="EMBL" id="NTHN01000053">
    <property type="protein sequence ID" value="PBD20360.1"/>
    <property type="molecule type" value="Genomic_DNA"/>
</dbReference>
<sequence length="89" mass="9721">MKLLMPTCQLLRTKPATGPVPTMHTISAEDAAIVERQQYEAHQPFVALVSNVSFGPGAMVAVVCQAQDPLRRRRSGSMQVSRTPCEVVE</sequence>
<accession>A0A2A3K129</accession>
<name>A0A2A3K129_9RHOB</name>
<proteinExistence type="predicted"/>
<dbReference type="AlphaFoldDB" id="A0A2A3K129"/>
<protein>
    <submittedName>
        <fullName evidence="1">Uncharacterized protein</fullName>
    </submittedName>
</protein>
<comment type="caution">
    <text evidence="1">The sequence shown here is derived from an EMBL/GenBank/DDBJ whole genome shotgun (WGS) entry which is preliminary data.</text>
</comment>
<evidence type="ECO:0000313" key="1">
    <source>
        <dbReference type="EMBL" id="PBD20360.1"/>
    </source>
</evidence>